<dbReference type="SUPFAM" id="SSF53448">
    <property type="entry name" value="Nucleotide-diphospho-sugar transferases"/>
    <property type="match status" value="1"/>
</dbReference>
<feature type="region of interest" description="Disordered" evidence="7">
    <location>
        <begin position="248"/>
        <end position="276"/>
    </location>
</feature>
<sequence>MFHPCFLIPCYNHGKTLAPLLEQLAPFGHSVMIVDDGSDLATQQYIDALANLPRVQILRLPYNQGKGGAVIAGMRALAEQGFSHAIQIDADGQHNLADLPALLSASEQAPQALISGKPIYDQSVPKARLYGRYVTHVWVWIETLGLHIKDSMCGFRSYPLNACIAVLNQRSIGQRMDFDTELMVRLDWLNVPVRFIDTRVHYPQDGLSHFDALRDNLRISWMHTKLCCGMLIRAPRLIARHFRTPSIRLPKPSPAPQQPQPPQPQSTQSQATAQHWSAKKEKGSIAAMKLLLWVYRVFGRGLFRAVLYPVIGYYRLSARSAREASQDYLNRLHRFNQSETDRNKQKLTTFRHLFSYGETMLDKLAAWDGQIGENALKIHGLEHYTHLAEANQGIVLLGAHHGNLELCRALSHIHPGLRINALVFSEHAQKFNEVITSVNPDAALNLISVNHVGPELAMALEDKIKQGEWVVIMADRTSTTNESRVIWSEFLGQVAPFPQGPFILASLLKCPVYTLFGLRQEQGRGFDIYFDPLFESLALPRATRQAALQQAVDAYATRLQHYVLKAPLQWFNFFKFWQLTERK</sequence>
<name>A0ABN8DUG2_9VIBR</name>
<organism evidence="9 10">
    <name type="scientific">Vibrio stylophorae</name>
    <dbReference type="NCBI Taxonomy" id="659351"/>
    <lineage>
        <taxon>Bacteria</taxon>
        <taxon>Pseudomonadati</taxon>
        <taxon>Pseudomonadota</taxon>
        <taxon>Gammaproteobacteria</taxon>
        <taxon>Vibrionales</taxon>
        <taxon>Vibrionaceae</taxon>
        <taxon>Vibrio</taxon>
    </lineage>
</organism>
<dbReference type="InterPro" id="IPR001173">
    <property type="entry name" value="Glyco_trans_2-like"/>
</dbReference>
<keyword evidence="3" id="KW-0997">Cell inner membrane</keyword>
<evidence type="ECO:0000256" key="7">
    <source>
        <dbReference type="SAM" id="MobiDB-lite"/>
    </source>
</evidence>
<dbReference type="EMBL" id="CAKLDI010000001">
    <property type="protein sequence ID" value="CAH0533973.1"/>
    <property type="molecule type" value="Genomic_DNA"/>
</dbReference>
<dbReference type="PANTHER" id="PTHR10859:SF91">
    <property type="entry name" value="DOLICHYL-PHOSPHATE BETA-GLUCOSYLTRANSFERASE"/>
    <property type="match status" value="1"/>
</dbReference>
<dbReference type="Pfam" id="PF03279">
    <property type="entry name" value="Lip_A_acyltrans"/>
    <property type="match status" value="1"/>
</dbReference>
<dbReference type="InterPro" id="IPR029044">
    <property type="entry name" value="Nucleotide-diphossugar_trans"/>
</dbReference>
<dbReference type="CDD" id="cd07984">
    <property type="entry name" value="LPLAT_LABLAT-like"/>
    <property type="match status" value="1"/>
</dbReference>
<evidence type="ECO:0000256" key="6">
    <source>
        <dbReference type="ARBA" id="ARBA00023315"/>
    </source>
</evidence>
<dbReference type="PANTHER" id="PTHR10859">
    <property type="entry name" value="GLYCOSYL TRANSFERASE"/>
    <property type="match status" value="1"/>
</dbReference>
<evidence type="ECO:0000256" key="3">
    <source>
        <dbReference type="ARBA" id="ARBA00022519"/>
    </source>
</evidence>
<proteinExistence type="predicted"/>
<comment type="caution">
    <text evidence="9">The sequence shown here is derived from an EMBL/GenBank/DDBJ whole genome shotgun (WGS) entry which is preliminary data.</text>
</comment>
<evidence type="ECO:0000313" key="9">
    <source>
        <dbReference type="EMBL" id="CAH0533973.1"/>
    </source>
</evidence>
<gene>
    <name evidence="9" type="primary">lpxL_2</name>
    <name evidence="9" type="ORF">VST7929_01855</name>
</gene>
<feature type="domain" description="Glycosyltransferase 2-like" evidence="8">
    <location>
        <begin position="6"/>
        <end position="125"/>
    </location>
</feature>
<evidence type="ECO:0000259" key="8">
    <source>
        <dbReference type="Pfam" id="PF00535"/>
    </source>
</evidence>
<evidence type="ECO:0000256" key="5">
    <source>
        <dbReference type="ARBA" id="ARBA00023136"/>
    </source>
</evidence>
<keyword evidence="4 9" id="KW-0808">Transferase</keyword>
<keyword evidence="6 9" id="KW-0012">Acyltransferase</keyword>
<keyword evidence="5" id="KW-0472">Membrane</keyword>
<evidence type="ECO:0000256" key="4">
    <source>
        <dbReference type="ARBA" id="ARBA00022679"/>
    </source>
</evidence>
<accession>A0ABN8DUG2</accession>
<keyword evidence="2" id="KW-1003">Cell membrane</keyword>
<evidence type="ECO:0000313" key="10">
    <source>
        <dbReference type="Proteomes" id="UP000838672"/>
    </source>
</evidence>
<dbReference type="Pfam" id="PF00535">
    <property type="entry name" value="Glycos_transf_2"/>
    <property type="match status" value="1"/>
</dbReference>
<comment type="subcellular location">
    <subcellularLocation>
        <location evidence="1">Cell inner membrane</location>
    </subcellularLocation>
</comment>
<keyword evidence="10" id="KW-1185">Reference proteome</keyword>
<reference evidence="9" key="1">
    <citation type="submission" date="2021-11" db="EMBL/GenBank/DDBJ databases">
        <authorList>
            <person name="Rodrigo-Torres L."/>
            <person name="Arahal R. D."/>
            <person name="Lucena T."/>
        </authorList>
    </citation>
    <scope>NUCLEOTIDE SEQUENCE</scope>
    <source>
        <strain evidence="9">CECT 7929</strain>
    </source>
</reference>
<evidence type="ECO:0000256" key="1">
    <source>
        <dbReference type="ARBA" id="ARBA00004533"/>
    </source>
</evidence>
<protein>
    <submittedName>
        <fullName evidence="9">Lipid A biosynthesis lauroyltransferase</fullName>
        <ecNumber evidence="9">2.3.1.241</ecNumber>
    </submittedName>
</protein>
<dbReference type="Proteomes" id="UP000838672">
    <property type="component" value="Unassembled WGS sequence"/>
</dbReference>
<evidence type="ECO:0000256" key="2">
    <source>
        <dbReference type="ARBA" id="ARBA00022475"/>
    </source>
</evidence>
<dbReference type="RefSeq" id="WP_237466386.1">
    <property type="nucleotide sequence ID" value="NZ_CAKLDI010000001.1"/>
</dbReference>
<feature type="compositionally biased region" description="Pro residues" evidence="7">
    <location>
        <begin position="251"/>
        <end position="264"/>
    </location>
</feature>
<dbReference type="InterPro" id="IPR004960">
    <property type="entry name" value="LipA_acyltrans"/>
</dbReference>
<dbReference type="CDD" id="cd04179">
    <property type="entry name" value="DPM_DPG-synthase_like"/>
    <property type="match status" value="1"/>
</dbReference>
<dbReference type="EC" id="2.3.1.241" evidence="9"/>
<feature type="compositionally biased region" description="Low complexity" evidence="7">
    <location>
        <begin position="265"/>
        <end position="274"/>
    </location>
</feature>
<dbReference type="Gene3D" id="3.90.550.10">
    <property type="entry name" value="Spore Coat Polysaccharide Biosynthesis Protein SpsA, Chain A"/>
    <property type="match status" value="1"/>
</dbReference>
<dbReference type="GO" id="GO:0008913">
    <property type="term" value="F:Kdo2-lipid IVA acyltransferase activity"/>
    <property type="evidence" value="ECO:0007669"/>
    <property type="project" value="UniProtKB-EC"/>
</dbReference>